<organism evidence="7 8">
    <name type="scientific">Coccomyxa viridis</name>
    <dbReference type="NCBI Taxonomy" id="1274662"/>
    <lineage>
        <taxon>Eukaryota</taxon>
        <taxon>Viridiplantae</taxon>
        <taxon>Chlorophyta</taxon>
        <taxon>core chlorophytes</taxon>
        <taxon>Trebouxiophyceae</taxon>
        <taxon>Trebouxiophyceae incertae sedis</taxon>
        <taxon>Coccomyxaceae</taxon>
        <taxon>Coccomyxa</taxon>
    </lineage>
</organism>
<dbReference type="EMBL" id="CAUYUE010000003">
    <property type="protein sequence ID" value="CAK0755984.1"/>
    <property type="molecule type" value="Genomic_DNA"/>
</dbReference>
<dbReference type="GO" id="GO:0070939">
    <property type="term" value="C:Dsl1/NZR complex"/>
    <property type="evidence" value="ECO:0007669"/>
    <property type="project" value="TreeGrafter"/>
</dbReference>
<dbReference type="Gene3D" id="2.130.10.10">
    <property type="entry name" value="YVTN repeat-like/Quinoprotein amine dehydrogenase"/>
    <property type="match status" value="1"/>
</dbReference>
<keyword evidence="2" id="KW-0813">Transport</keyword>
<dbReference type="InterPro" id="IPR013244">
    <property type="entry name" value="Sec39_domain"/>
</dbReference>
<keyword evidence="8" id="KW-1185">Reference proteome</keyword>
<evidence type="ECO:0000256" key="5">
    <source>
        <dbReference type="SAM" id="MobiDB-lite"/>
    </source>
</evidence>
<feature type="region of interest" description="Disordered" evidence="5">
    <location>
        <begin position="2664"/>
        <end position="2689"/>
    </location>
</feature>
<dbReference type="SUPFAM" id="SSF101898">
    <property type="entry name" value="NHL repeat"/>
    <property type="match status" value="1"/>
</dbReference>
<dbReference type="InterPro" id="IPR015943">
    <property type="entry name" value="WD40/YVTN_repeat-like_dom_sf"/>
</dbReference>
<evidence type="ECO:0000313" key="7">
    <source>
        <dbReference type="EMBL" id="CAK0755984.1"/>
    </source>
</evidence>
<dbReference type="GO" id="GO:0015031">
    <property type="term" value="P:protein transport"/>
    <property type="evidence" value="ECO:0007669"/>
    <property type="project" value="UniProtKB-KW"/>
</dbReference>
<feature type="compositionally biased region" description="Basic and acidic residues" evidence="5">
    <location>
        <begin position="2668"/>
        <end position="2684"/>
    </location>
</feature>
<dbReference type="GO" id="GO:0006890">
    <property type="term" value="P:retrograde vesicle-mediated transport, Golgi to endoplasmic reticulum"/>
    <property type="evidence" value="ECO:0007669"/>
    <property type="project" value="InterPro"/>
</dbReference>
<feature type="region of interest" description="Disordered" evidence="5">
    <location>
        <begin position="2171"/>
        <end position="2196"/>
    </location>
</feature>
<dbReference type="PANTHER" id="PTHR15922:SF2">
    <property type="entry name" value="NBAS SUBUNIT OF NRZ TETHERING COMPLEX"/>
    <property type="match status" value="1"/>
</dbReference>
<evidence type="ECO:0000256" key="1">
    <source>
        <dbReference type="ARBA" id="ARBA00004240"/>
    </source>
</evidence>
<feature type="compositionally biased region" description="Acidic residues" evidence="5">
    <location>
        <begin position="2403"/>
        <end position="2418"/>
    </location>
</feature>
<feature type="region of interest" description="Disordered" evidence="5">
    <location>
        <begin position="1678"/>
        <end position="1736"/>
    </location>
</feature>
<dbReference type="Pfam" id="PF08314">
    <property type="entry name" value="Sec39"/>
    <property type="match status" value="2"/>
</dbReference>
<evidence type="ECO:0000256" key="4">
    <source>
        <dbReference type="ARBA" id="ARBA00022927"/>
    </source>
</evidence>
<evidence type="ECO:0000313" key="8">
    <source>
        <dbReference type="Proteomes" id="UP001314263"/>
    </source>
</evidence>
<comment type="caution">
    <text evidence="7">The sequence shown here is derived from an EMBL/GenBank/DDBJ whole genome shotgun (WGS) entry which is preliminary data.</text>
</comment>
<feature type="region of interest" description="Disordered" evidence="5">
    <location>
        <begin position="453"/>
        <end position="534"/>
    </location>
</feature>
<feature type="compositionally biased region" description="Polar residues" evidence="5">
    <location>
        <begin position="460"/>
        <end position="480"/>
    </location>
</feature>
<feature type="region of interest" description="Disordered" evidence="5">
    <location>
        <begin position="889"/>
        <end position="909"/>
    </location>
</feature>
<feature type="region of interest" description="Disordered" evidence="5">
    <location>
        <begin position="2284"/>
        <end position="2307"/>
    </location>
</feature>
<evidence type="ECO:0000256" key="3">
    <source>
        <dbReference type="ARBA" id="ARBA00022824"/>
    </source>
</evidence>
<keyword evidence="4" id="KW-0653">Protein transport</keyword>
<feature type="compositionally biased region" description="Low complexity" evidence="5">
    <location>
        <begin position="1678"/>
        <end position="1727"/>
    </location>
</feature>
<reference evidence="7 8" key="1">
    <citation type="submission" date="2023-10" db="EMBL/GenBank/DDBJ databases">
        <authorList>
            <person name="Maclean D."/>
            <person name="Macfadyen A."/>
        </authorList>
    </citation>
    <scope>NUCLEOTIDE SEQUENCE [LARGE SCALE GENOMIC DNA]</scope>
</reference>
<accession>A0AAV1HWT0</accession>
<feature type="domain" description="Sec39" evidence="6">
    <location>
        <begin position="582"/>
        <end position="641"/>
    </location>
</feature>
<feature type="compositionally biased region" description="Polar residues" evidence="5">
    <location>
        <begin position="2387"/>
        <end position="2396"/>
    </location>
</feature>
<sequence>MIATHLDDLHWRLSVQYDSSTDQAEHRPEHGADSTGAIAVSGDGGSVAVLPPSARQCSVLELSHGSAIRWQTVLEPEKPASPQSSLAWVRHCALSRSGTLTALYIGDGHVSVYDRSGTRRCRASNKDWLRGRVLGIFFESDEVLMVACQDGLLYMVDARSGAVSPPSFVKGQMPSPLSCGFDPSHKILALASRASSRADKVCLALWQITAGAPPHLLGCCGRPARQGLFGRREQPAPAWTLSLDAQAGVCLVAAGGDQLHVFRWKEAEARALSVSYAAIALAGPHSGAALWGSGCAAVLQPTGMLAAVRLDERGQPCDIAQFSSNCIFRALPAEATGACPRLALVDPKAGKGAAATWHLNILELLRPEDELEDLLAAGDYGAASALAKKHGLARDTVLKHQWRASCSSGRPDLEILEAVEDRAWVAWQSMQAVTPTSTSQAKLTGLGLAETDSCARAEASSPSHGQTEDANSGSIHSATRQGGPPDSGHDSNPGSIVGSPSMEEAPGHPTGSGAVSTLSMHKAPGHRAGSTGCQSAASCRWRAQRLHLLRHRARLQTHLDLNSGVFDSAAFRAFRDCSLVQAAAALAARADLESVETLMQHHAYTLTPHLLDILASVPETVPPSQYLHLLPKAEETGSQPEPALLTPEDWVESKETIAALRAAGEHGPLLATERMACLAIGWQPPSMRQVDEWREARAGSVKICSGQLGHAMDHLKGSSRSRSPHMQSLRKAARTLSELIRPGMEHELGWDMSLSEWAALGMPGRLQMLADAQLPLRQQRGLLARLLAHEDPHERRSLLSGLMAQNAPARLQWCMDLLSQESHDCQVFADLFSVAEAACRAAEACGPGSDWGLVQGLAEQICSSLEAASASGLNKAAADAAPSDDWGGWDDAFEANPSSGHQHAADTDAASLRRQLKQVEGLALAAGELTALGIIASLRELRTESGAQATTLVREWLGRLENAKPALSEHRWTEAWRRLKLIREAAALDMTDADVLRMLCGALLRCQQWRLAAKYLRGTASTPLAPSTAEALVLGCARELLASAAGPASPEISQALTCLQLLPNSTAAASEATFIEAIERLQEYSIGLSPIQCLQVEDRMDLIQLVLDTQPTAYRDAGRLAMMAEQLGISERHADVMLRQARAACKAGDIALAHELALQLARQGHLPAWELAAEVLASKSYPELVAYSEEQECLSMFIVAHCPAAQLGHHLLRWQQQACRSQAPLLPEALIGMLRSSLVTDVAIAAHACVPGLGDASKALACLLELEPLGPDIEQQLDQGAPFAASRALLLLRMTANALLALAGADGGTSDREEQARRAQERLHATAPWDLLHAAAALDPEILTPAAREAQQSCQRLSLQLGSASEERLLQAFLPASAVPTFTAADNTSEAAKQQQEDALMQAVLKAVEGRDMAHALAHLQQATSVAARYQLSAWHLRMHFIEAILTLPIPLGGAEDAVKDIAAVVLEDTDGALHALVSSVWPDVTNDSPEKLQMLIVMLRRICTEKGCSEDALQALHTAGQFAQQATSIARGLDVRLFIGPAIALAVQHVSLELSQQILPPLMGLAAPVLEQRQEVQGKQPLKRALFPEPQAYAGVNGSPHQADLAAIWHERAHIEISRHISSSNAMQLAALMRALPLPQASQALAGPSNGSAVQPAVPLSHSSVLLAHLQKALPAPQQLPGAQQQASAAASSAAGARSELQTHSSSAEAGHSSSGSGQAGATQHSLGMAVAAGESPEASALEEAYRGCRKHLKQLQAGHLAALLRFWLQRGPSPIPSVASSRPELRGALRLRALQDGIAASRRHAGKARQPAEATVAGEVQNLEGLVQQLQQEEQSQALLMRIKGSATLTAEQTAIILDFVAPGSGLSRCDEDTTPVATLQRLAASSCNIRTIALVAHELRGARQGSSAQTEAGRTTMIDQNTSSGIDQHGAAMHALSAAKDAAAAQVTSAVQALTADDNPAQEELRTSASDAQGSNAALLSPRDASCALTAVAHGGNAVAEPLQAVLAYLEDSNEAEPPKMPWHSEHFAATLKSVRDMAWLEMEGAVLAAAAGMHGELVTLPSSLLAVLEAMASIAPVHGSRASKRWVGWEPESPISAQLRCLLLSSITHSTVAHAFPSKCAQPALIASLPAADTIFMALLGRAEAMQHFMALHALLEEVWDSGHAFEDGQPVAASQPVPEPTPDGTAHQEQDIADSKYGEMKAARKLVNPELPSAGTEGLQAEERSSSAPGTPPAEESRWPSSASMQGTVDGWQERLPLPTRSLGSFASLSARNAAQGWEEPGELPMPKGSLHSASPHADTGTAEGWDELEELPLPRSSLGKASSQAVGYATEGPDEREKLFMPRGSLAITDGWEGEAAPELPPEVLQDKSAAARHRAHANGDGSQLANLSNRHTEMADPVDDVEGWGSDDELDFSAPTQRVEGRRPSSADGEPPAVDSNESLATKGASDAGRGGKSHAQASAITREEPVPPLHACWAALMQRMLGGADRELAGRVLRWLDKAERQGVTLVSKGEADAIASAAEQAGADIAIAVRLLLPGAMHRAAAEERLQGLTELPKPADASLAVLLLAKGLWPEATSSPAYPQLARSLLDHASLSNEEPSMLAALVPTAAASAAGSGRQAQAAALAAAHLSLHPAFSSISNTMSGLRPYLTGSAQLGRRGAGVERAAERGADSRSGDEVEDLSVPEAAHRVWGMLQGQCQTALNRMCMNE</sequence>
<gene>
    <name evidence="7" type="ORF">CVIRNUC_002416</name>
</gene>
<dbReference type="Proteomes" id="UP001314263">
    <property type="component" value="Unassembled WGS sequence"/>
</dbReference>
<feature type="region of interest" description="Disordered" evidence="5">
    <location>
        <begin position="2213"/>
        <end position="2252"/>
    </location>
</feature>
<dbReference type="GO" id="GO:0000149">
    <property type="term" value="F:SNARE binding"/>
    <property type="evidence" value="ECO:0007669"/>
    <property type="project" value="TreeGrafter"/>
</dbReference>
<evidence type="ECO:0000259" key="6">
    <source>
        <dbReference type="Pfam" id="PF08314"/>
    </source>
</evidence>
<feature type="domain" description="Sec39" evidence="6">
    <location>
        <begin position="991"/>
        <end position="1152"/>
    </location>
</feature>
<feature type="region of interest" description="Disordered" evidence="5">
    <location>
        <begin position="1960"/>
        <end position="1980"/>
    </location>
</feature>
<proteinExistence type="predicted"/>
<protein>
    <recommendedName>
        <fullName evidence="6">Sec39 domain-containing protein</fullName>
    </recommendedName>
</protein>
<feature type="region of interest" description="Disordered" evidence="5">
    <location>
        <begin position="2373"/>
        <end position="2470"/>
    </location>
</feature>
<comment type="subcellular location">
    <subcellularLocation>
        <location evidence="1">Endoplasmic reticulum</location>
    </subcellularLocation>
</comment>
<evidence type="ECO:0000256" key="2">
    <source>
        <dbReference type="ARBA" id="ARBA00022448"/>
    </source>
</evidence>
<keyword evidence="3" id="KW-0256">Endoplasmic reticulum</keyword>
<name>A0AAV1HWT0_9CHLO</name>
<dbReference type="PANTHER" id="PTHR15922">
    <property type="entry name" value="NEUROBLASTOMA-AMPLIFIED SEQUENCE"/>
    <property type="match status" value="1"/>
</dbReference>
<feature type="compositionally biased region" description="Polar residues" evidence="5">
    <location>
        <begin position="1970"/>
        <end position="1980"/>
    </location>
</feature>